<evidence type="ECO:0000256" key="7">
    <source>
        <dbReference type="ARBA" id="ARBA00023010"/>
    </source>
</evidence>
<gene>
    <name evidence="9" type="primary">tatA</name>
    <name evidence="11" type="ordered locus">Sph21_2540</name>
</gene>
<accession>F4CEZ0</accession>
<feature type="region of interest" description="Disordered" evidence="10">
    <location>
        <begin position="71"/>
        <end position="156"/>
    </location>
</feature>
<dbReference type="EMBL" id="CP002584">
    <property type="protein sequence ID" value="ADZ79091.1"/>
    <property type="molecule type" value="Genomic_DNA"/>
</dbReference>
<evidence type="ECO:0000256" key="3">
    <source>
        <dbReference type="ARBA" id="ARBA00022475"/>
    </source>
</evidence>
<dbReference type="Pfam" id="PF02416">
    <property type="entry name" value="TatA_B_E"/>
    <property type="match status" value="1"/>
</dbReference>
<organism evidence="11">
    <name type="scientific">Sphingobacterium sp. (strain 21)</name>
    <dbReference type="NCBI Taxonomy" id="743722"/>
    <lineage>
        <taxon>Bacteria</taxon>
        <taxon>Pseudomonadati</taxon>
        <taxon>Bacteroidota</taxon>
        <taxon>Sphingobacteriia</taxon>
        <taxon>Sphingobacteriales</taxon>
        <taxon>Sphingobacteriaceae</taxon>
        <taxon>Sphingobacterium</taxon>
    </lineage>
</organism>
<comment type="similarity">
    <text evidence="9">Belongs to the TatA/E family.</text>
</comment>
<comment type="subunit">
    <text evidence="9">Forms a complex with TatC.</text>
</comment>
<dbReference type="InterPro" id="IPR006312">
    <property type="entry name" value="TatA/E"/>
</dbReference>
<comment type="subcellular location">
    <subcellularLocation>
        <location evidence="1 9">Cell membrane</location>
        <topology evidence="1 9">Single-pass membrane protein</topology>
    </subcellularLocation>
</comment>
<keyword evidence="5 9" id="KW-0653">Protein transport</keyword>
<evidence type="ECO:0000313" key="11">
    <source>
        <dbReference type="EMBL" id="ADZ79091.1"/>
    </source>
</evidence>
<feature type="compositionally biased region" description="Polar residues" evidence="10">
    <location>
        <begin position="111"/>
        <end position="139"/>
    </location>
</feature>
<dbReference type="AlphaFoldDB" id="F4CEZ0"/>
<evidence type="ECO:0000256" key="9">
    <source>
        <dbReference type="HAMAP-Rule" id="MF_00236"/>
    </source>
</evidence>
<dbReference type="GO" id="GO:0043953">
    <property type="term" value="P:protein transport by the Tat complex"/>
    <property type="evidence" value="ECO:0007669"/>
    <property type="project" value="UniProtKB-UniRule"/>
</dbReference>
<reference evidence="11" key="1">
    <citation type="submission" date="2011-03" db="EMBL/GenBank/DDBJ databases">
        <title>Complete sequence of Sphingobacterium sp. 21.</title>
        <authorList>
            <consortium name="US DOE Joint Genome Institute"/>
            <person name="Lucas S."/>
            <person name="Copeland A."/>
            <person name="Lapidus A."/>
            <person name="Cheng J.-F."/>
            <person name="Goodwin L."/>
            <person name="Pitluck S."/>
            <person name="Davenport K."/>
            <person name="Detter J.C."/>
            <person name="Han C."/>
            <person name="Tapia R."/>
            <person name="Land M."/>
            <person name="Hauser L."/>
            <person name="Kyrpides N."/>
            <person name="Ivanova N."/>
            <person name="Ovchinnikova G."/>
            <person name="Pagani I."/>
            <person name="Siebers A.K."/>
            <person name="Allgaier M."/>
            <person name="Thelen M.P."/>
            <person name="Hugenholtz P."/>
            <person name="Woyke T."/>
        </authorList>
    </citation>
    <scope>NUCLEOTIDE SEQUENCE</scope>
    <source>
        <strain evidence="11">21</strain>
    </source>
</reference>
<comment type="function">
    <text evidence="9">Part of the twin-arginine translocation (Tat) system that transports large folded proteins containing a characteristic twin-arginine motif in their signal peptide across membranes. TatA could form the protein-conducting channel of the Tat system.</text>
</comment>
<dbReference type="KEGG" id="shg:Sph21_2540"/>
<protein>
    <recommendedName>
        <fullName evidence="9">Sec-independent protein translocase protein TatA</fullName>
    </recommendedName>
</protein>
<dbReference type="STRING" id="743722.Sph21_2540"/>
<feature type="compositionally biased region" description="Basic and acidic residues" evidence="10">
    <location>
        <begin position="140"/>
        <end position="156"/>
    </location>
</feature>
<keyword evidence="3 9" id="KW-1003">Cell membrane</keyword>
<evidence type="ECO:0000256" key="1">
    <source>
        <dbReference type="ARBA" id="ARBA00004162"/>
    </source>
</evidence>
<keyword evidence="2 9" id="KW-0813">Transport</keyword>
<dbReference type="HAMAP" id="MF_00236">
    <property type="entry name" value="TatA_E"/>
    <property type="match status" value="1"/>
</dbReference>
<evidence type="ECO:0000256" key="2">
    <source>
        <dbReference type="ARBA" id="ARBA00022448"/>
    </source>
</evidence>
<keyword evidence="4 9" id="KW-0812">Transmembrane</keyword>
<dbReference type="eggNOG" id="COG1826">
    <property type="taxonomic scope" value="Bacteria"/>
</dbReference>
<evidence type="ECO:0000256" key="6">
    <source>
        <dbReference type="ARBA" id="ARBA00022989"/>
    </source>
</evidence>
<sequence length="156" mass="17092">MAEIETMMLSSILLFLNIGGSEMMLILLVALFLFGGRKLPELARGLGRGIREFKDASESIKKDINDQINNFGKDLDVSDTGSQQETTRTKAPTEQVDDYSDGGHRQPEYYGSQTNYYGGTSADPSPSGNYSPIASPSEDTSAKPEENENKNKDEQA</sequence>
<keyword evidence="7 9" id="KW-0811">Translocation</keyword>
<dbReference type="InterPro" id="IPR003369">
    <property type="entry name" value="TatA/B/E"/>
</dbReference>
<keyword evidence="6 9" id="KW-1133">Transmembrane helix</keyword>
<evidence type="ECO:0000256" key="5">
    <source>
        <dbReference type="ARBA" id="ARBA00022927"/>
    </source>
</evidence>
<proteinExistence type="inferred from homology"/>
<dbReference type="GO" id="GO:0008320">
    <property type="term" value="F:protein transmembrane transporter activity"/>
    <property type="evidence" value="ECO:0007669"/>
    <property type="project" value="UniProtKB-UniRule"/>
</dbReference>
<dbReference type="GO" id="GO:0033281">
    <property type="term" value="C:TAT protein transport complex"/>
    <property type="evidence" value="ECO:0007669"/>
    <property type="project" value="UniProtKB-UniRule"/>
</dbReference>
<keyword evidence="8 9" id="KW-0472">Membrane</keyword>
<dbReference type="PANTHER" id="PTHR42982">
    <property type="entry name" value="SEC-INDEPENDENT PROTEIN TRANSLOCASE PROTEIN TATA"/>
    <property type="match status" value="1"/>
</dbReference>
<feature type="compositionally biased region" description="Polar residues" evidence="10">
    <location>
        <begin position="79"/>
        <end position="92"/>
    </location>
</feature>
<dbReference type="HOGENOM" id="CLU_1685464_0_0_10"/>
<feature type="transmembrane region" description="Helical" evidence="9">
    <location>
        <begin position="12"/>
        <end position="34"/>
    </location>
</feature>
<evidence type="ECO:0000256" key="10">
    <source>
        <dbReference type="SAM" id="MobiDB-lite"/>
    </source>
</evidence>
<name>F4CEZ0_SPHS2</name>
<dbReference type="PANTHER" id="PTHR42982:SF1">
    <property type="entry name" value="SEC-INDEPENDENT PROTEIN TRANSLOCASE PROTEIN TATA"/>
    <property type="match status" value="1"/>
</dbReference>
<evidence type="ECO:0000256" key="4">
    <source>
        <dbReference type="ARBA" id="ARBA00022692"/>
    </source>
</evidence>
<dbReference type="PATRIC" id="fig|743722.3.peg.2723"/>
<evidence type="ECO:0000256" key="8">
    <source>
        <dbReference type="ARBA" id="ARBA00023136"/>
    </source>
</evidence>
<dbReference type="Gene3D" id="1.20.5.3310">
    <property type="match status" value="1"/>
</dbReference>